<accession>A0ABY5ZP19</accession>
<dbReference type="Proteomes" id="UP001060414">
    <property type="component" value="Chromosome"/>
</dbReference>
<keyword evidence="2" id="KW-0732">Signal</keyword>
<reference evidence="3" key="1">
    <citation type="journal article" date="2022" name="Environ. Microbiol.">
        <title>Geoalkalibacter halelectricus SAP #1 sp. nov. possessing extracellular electron transfer and mineral#reducing capabilities from a haloalkaline environment.</title>
        <authorList>
            <person name="Yadav S."/>
            <person name="Singh R."/>
            <person name="Sundharam S.S."/>
            <person name="Chaudhary S."/>
            <person name="Krishnamurthi S."/>
            <person name="Patil S.A."/>
        </authorList>
    </citation>
    <scope>NUCLEOTIDE SEQUENCE</scope>
    <source>
        <strain evidence="3">SAP-1</strain>
    </source>
</reference>
<dbReference type="InterPro" id="IPR036249">
    <property type="entry name" value="Thioredoxin-like_sf"/>
</dbReference>
<evidence type="ECO:0000256" key="1">
    <source>
        <dbReference type="SAM" id="MobiDB-lite"/>
    </source>
</evidence>
<name>A0ABY5ZP19_9BACT</name>
<evidence type="ECO:0000313" key="4">
    <source>
        <dbReference type="Proteomes" id="UP001060414"/>
    </source>
</evidence>
<gene>
    <name evidence="3" type="ORF">L9S41_18380</name>
</gene>
<evidence type="ECO:0000313" key="3">
    <source>
        <dbReference type="EMBL" id="UWZ79625.1"/>
    </source>
</evidence>
<proteinExistence type="predicted"/>
<feature type="region of interest" description="Disordered" evidence="1">
    <location>
        <begin position="43"/>
        <end position="62"/>
    </location>
</feature>
<dbReference type="Pfam" id="PF13728">
    <property type="entry name" value="TraF"/>
    <property type="match status" value="1"/>
</dbReference>
<protein>
    <submittedName>
        <fullName evidence="3">Conjugal transfer protein TraF</fullName>
    </submittedName>
</protein>
<dbReference type="Gene3D" id="3.40.30.10">
    <property type="entry name" value="Glutaredoxin"/>
    <property type="match status" value="1"/>
</dbReference>
<dbReference type="CDD" id="cd02947">
    <property type="entry name" value="TRX_family"/>
    <property type="match status" value="1"/>
</dbReference>
<dbReference type="RefSeq" id="WP_260747977.1">
    <property type="nucleotide sequence ID" value="NZ_CP092109.1"/>
</dbReference>
<dbReference type="SUPFAM" id="SSF52833">
    <property type="entry name" value="Thioredoxin-like"/>
    <property type="match status" value="1"/>
</dbReference>
<dbReference type="EMBL" id="CP092109">
    <property type="protein sequence ID" value="UWZ79625.1"/>
    <property type="molecule type" value="Genomic_DNA"/>
</dbReference>
<evidence type="ECO:0000256" key="2">
    <source>
        <dbReference type="SAM" id="SignalP"/>
    </source>
</evidence>
<organism evidence="3 4">
    <name type="scientific">Geoalkalibacter halelectricus</name>
    <dbReference type="NCBI Taxonomy" id="2847045"/>
    <lineage>
        <taxon>Bacteria</taxon>
        <taxon>Pseudomonadati</taxon>
        <taxon>Thermodesulfobacteriota</taxon>
        <taxon>Desulfuromonadia</taxon>
        <taxon>Desulfuromonadales</taxon>
        <taxon>Geoalkalibacteraceae</taxon>
        <taxon>Geoalkalibacter</taxon>
    </lineage>
</organism>
<dbReference type="InterPro" id="IPR039555">
    <property type="entry name" value="TraF/TrbB"/>
</dbReference>
<feature type="signal peptide" evidence="2">
    <location>
        <begin position="1"/>
        <end position="20"/>
    </location>
</feature>
<keyword evidence="4" id="KW-1185">Reference proteome</keyword>
<sequence>MRVVPLALLLCLLLAGVSQAVAIYGEPAKRGWWWYELPAPPSEEDDMPEAPPESNESAPARLSPEILRDLHPDAFQAYMQAMEKEAVRRPTVDNVRHYYEVQNIARQKAAAFTHVAEYVWQKYPEISVAKDYPLAAPGRAALTSAQVEERRQLLAAAREDFALLYFHAPDCPFCREQEQILRYFSERFGWTVRPVDTARRPDLAARFGVETVPALLLIHRESPEYLPVAAGVTSAAEIEARLYRGIRYLGGQVGPQDFGLYDFQRGGGFDPAWTPPATP</sequence>
<feature type="chain" id="PRO_5046368640" evidence="2">
    <location>
        <begin position="21"/>
        <end position="279"/>
    </location>
</feature>